<reference evidence="6" key="2">
    <citation type="submission" date="2025-09" db="UniProtKB">
        <authorList>
            <consortium name="Ensembl"/>
        </authorList>
    </citation>
    <scope>IDENTIFICATION</scope>
</reference>
<evidence type="ECO:0000256" key="2">
    <source>
        <dbReference type="ARBA" id="ARBA00023157"/>
    </source>
</evidence>
<evidence type="ECO:0000259" key="5">
    <source>
        <dbReference type="PROSITE" id="PS51670"/>
    </source>
</evidence>
<proteinExistence type="inferred from homology"/>
<keyword evidence="2 3" id="KW-1015">Disulfide bond</keyword>
<dbReference type="SUPFAM" id="SSF55797">
    <property type="entry name" value="PR-1-like"/>
    <property type="match status" value="1"/>
</dbReference>
<keyword evidence="4" id="KW-0732">Signal</keyword>
<dbReference type="GO" id="GO:0005576">
    <property type="term" value="C:extracellular region"/>
    <property type="evidence" value="ECO:0007669"/>
    <property type="project" value="InterPro"/>
</dbReference>
<dbReference type="PROSITE" id="PS01010">
    <property type="entry name" value="CRISP_2"/>
    <property type="match status" value="1"/>
</dbReference>
<feature type="domain" description="ShKT" evidence="5">
    <location>
        <begin position="178"/>
        <end position="211"/>
    </location>
</feature>
<protein>
    <recommendedName>
        <fullName evidence="5">ShKT domain-containing protein</fullName>
    </recommendedName>
</protein>
<evidence type="ECO:0000256" key="3">
    <source>
        <dbReference type="PROSITE-ProRule" id="PRU01005"/>
    </source>
</evidence>
<sequence>SSVFSWSFSVLIVLQTSPGSSEFSWHSPEVQNEIVDLHNQFRRNVQPAAQDMLQMVSPTQDHNTRHRYRLGENMYFSSRSNNWNSIITTWFNEVENFKYPNGSTNGKETRHYTQLIWNTSYKVGCAMAKCNNFRSPLYFYGCRYYRAGNFKNWGPYTEGKPCGMCPNHCVNKLCTNPCPYVDVFTNCRALKNSIGSCNTYVTKNCPALCMCPTQIIPVAR</sequence>
<dbReference type="SMART" id="SM00198">
    <property type="entry name" value="SCP"/>
    <property type="match status" value="1"/>
</dbReference>
<dbReference type="Ensembl" id="ENSPMGT00000007487.1">
    <property type="protein sequence ID" value="ENSPMGP00000007039.1"/>
    <property type="gene ID" value="ENSPMGG00000005851.1"/>
</dbReference>
<dbReference type="InterPro" id="IPR035940">
    <property type="entry name" value="CAP_sf"/>
</dbReference>
<dbReference type="InterPro" id="IPR003582">
    <property type="entry name" value="ShKT_dom"/>
</dbReference>
<organism evidence="6 7">
    <name type="scientific">Periophthalmus magnuspinnatus</name>
    <dbReference type="NCBI Taxonomy" id="409849"/>
    <lineage>
        <taxon>Eukaryota</taxon>
        <taxon>Metazoa</taxon>
        <taxon>Chordata</taxon>
        <taxon>Craniata</taxon>
        <taxon>Vertebrata</taxon>
        <taxon>Euteleostomi</taxon>
        <taxon>Actinopterygii</taxon>
        <taxon>Neopterygii</taxon>
        <taxon>Teleostei</taxon>
        <taxon>Neoteleostei</taxon>
        <taxon>Acanthomorphata</taxon>
        <taxon>Gobiaria</taxon>
        <taxon>Gobiiformes</taxon>
        <taxon>Gobioidei</taxon>
        <taxon>Gobiidae</taxon>
        <taxon>Oxudercinae</taxon>
        <taxon>Periophthalmus</taxon>
    </lineage>
</organism>
<dbReference type="InterPro" id="IPR014044">
    <property type="entry name" value="CAP_dom"/>
</dbReference>
<reference evidence="6" key="1">
    <citation type="submission" date="2025-08" db="UniProtKB">
        <authorList>
            <consortium name="Ensembl"/>
        </authorList>
    </citation>
    <scope>IDENTIFICATION</scope>
</reference>
<dbReference type="Pfam" id="PF00188">
    <property type="entry name" value="CAP"/>
    <property type="match status" value="1"/>
</dbReference>
<dbReference type="PROSITE" id="PS01009">
    <property type="entry name" value="CRISP_1"/>
    <property type="match status" value="1"/>
</dbReference>
<comment type="caution">
    <text evidence="3">Lacks conserved residue(s) required for the propagation of feature annotation.</text>
</comment>
<accession>A0A3B3ZRC8</accession>
<dbReference type="Gene3D" id="1.10.10.740">
    <property type="entry name" value="Crisp domain"/>
    <property type="match status" value="1"/>
</dbReference>
<dbReference type="InterPro" id="IPR018244">
    <property type="entry name" value="Allrgn_V5/Tpx1_CS"/>
</dbReference>
<evidence type="ECO:0000256" key="1">
    <source>
        <dbReference type="ARBA" id="ARBA00009923"/>
    </source>
</evidence>
<dbReference type="PRINTS" id="PR00837">
    <property type="entry name" value="V5TPXLIKE"/>
</dbReference>
<evidence type="ECO:0000256" key="4">
    <source>
        <dbReference type="SAM" id="SignalP"/>
    </source>
</evidence>
<dbReference type="InterPro" id="IPR001283">
    <property type="entry name" value="CRISP-related"/>
</dbReference>
<dbReference type="AlphaFoldDB" id="A0A3B3ZRC8"/>
<dbReference type="InterPro" id="IPR013871">
    <property type="entry name" value="Cysteine_rich_secretory"/>
</dbReference>
<dbReference type="PANTHER" id="PTHR10334">
    <property type="entry name" value="CYSTEINE-RICH SECRETORY PROTEIN-RELATED"/>
    <property type="match status" value="1"/>
</dbReference>
<evidence type="ECO:0000313" key="7">
    <source>
        <dbReference type="Proteomes" id="UP000261520"/>
    </source>
</evidence>
<dbReference type="PROSITE" id="PS51670">
    <property type="entry name" value="SHKT"/>
    <property type="match status" value="1"/>
</dbReference>
<dbReference type="InterPro" id="IPR042076">
    <property type="entry name" value="Crisp-like_dom"/>
</dbReference>
<dbReference type="Gene3D" id="3.40.33.10">
    <property type="entry name" value="CAP"/>
    <property type="match status" value="1"/>
</dbReference>
<feature type="chain" id="PRO_5017204608" description="ShKT domain-containing protein" evidence="4">
    <location>
        <begin position="22"/>
        <end position="220"/>
    </location>
</feature>
<feature type="signal peptide" evidence="4">
    <location>
        <begin position="1"/>
        <end position="21"/>
    </location>
</feature>
<comment type="similarity">
    <text evidence="1">Belongs to the CRISP family.</text>
</comment>
<dbReference type="Proteomes" id="UP000261520">
    <property type="component" value="Unplaced"/>
</dbReference>
<dbReference type="SUPFAM" id="SSF57546">
    <property type="entry name" value="Crisp domain-like"/>
    <property type="match status" value="1"/>
</dbReference>
<feature type="disulfide bond" evidence="3">
    <location>
        <begin position="187"/>
        <end position="205"/>
    </location>
</feature>
<evidence type="ECO:0000313" key="6">
    <source>
        <dbReference type="Ensembl" id="ENSPMGP00000007039.1"/>
    </source>
</evidence>
<name>A0A3B3ZRC8_9GOBI</name>
<dbReference type="Pfam" id="PF08562">
    <property type="entry name" value="Crisp"/>
    <property type="match status" value="1"/>
</dbReference>
<keyword evidence="7" id="KW-1185">Reference proteome</keyword>